<dbReference type="EMBL" id="CAJVPU010001890">
    <property type="protein sequence ID" value="CAG8491014.1"/>
    <property type="molecule type" value="Genomic_DNA"/>
</dbReference>
<dbReference type="Proteomes" id="UP000789702">
    <property type="component" value="Unassembled WGS sequence"/>
</dbReference>
<feature type="non-terminal residue" evidence="1">
    <location>
        <position position="1"/>
    </location>
</feature>
<accession>A0ACA9KSK0</accession>
<evidence type="ECO:0000313" key="2">
    <source>
        <dbReference type="Proteomes" id="UP000789702"/>
    </source>
</evidence>
<evidence type="ECO:0000313" key="1">
    <source>
        <dbReference type="EMBL" id="CAG8491014.1"/>
    </source>
</evidence>
<sequence length="55" mass="6001">ANTTTPTLVATSIAITSTFTEKNIQNTTNIILTDTSNISSLDKTLPIDTNKHFYN</sequence>
<protein>
    <submittedName>
        <fullName evidence="1">13754_t:CDS:1</fullName>
    </submittedName>
</protein>
<organism evidence="1 2">
    <name type="scientific">Dentiscutata heterogama</name>
    <dbReference type="NCBI Taxonomy" id="1316150"/>
    <lineage>
        <taxon>Eukaryota</taxon>
        <taxon>Fungi</taxon>
        <taxon>Fungi incertae sedis</taxon>
        <taxon>Mucoromycota</taxon>
        <taxon>Glomeromycotina</taxon>
        <taxon>Glomeromycetes</taxon>
        <taxon>Diversisporales</taxon>
        <taxon>Gigasporaceae</taxon>
        <taxon>Dentiscutata</taxon>
    </lineage>
</organism>
<name>A0ACA9KSK0_9GLOM</name>
<gene>
    <name evidence="1" type="ORF">DHETER_LOCUS2554</name>
</gene>
<reference evidence="1" key="1">
    <citation type="submission" date="2021-06" db="EMBL/GenBank/DDBJ databases">
        <authorList>
            <person name="Kallberg Y."/>
            <person name="Tangrot J."/>
            <person name="Rosling A."/>
        </authorList>
    </citation>
    <scope>NUCLEOTIDE SEQUENCE</scope>
    <source>
        <strain evidence="1">IL203A</strain>
    </source>
</reference>
<proteinExistence type="predicted"/>
<comment type="caution">
    <text evidence="1">The sequence shown here is derived from an EMBL/GenBank/DDBJ whole genome shotgun (WGS) entry which is preliminary data.</text>
</comment>
<keyword evidence="2" id="KW-1185">Reference proteome</keyword>